<gene>
    <name evidence="1" type="ORF">MKW98_018247</name>
</gene>
<accession>A0AAD4S4X3</accession>
<protein>
    <submittedName>
        <fullName evidence="1">Uncharacterized protein</fullName>
    </submittedName>
</protein>
<dbReference type="Proteomes" id="UP001202328">
    <property type="component" value="Unassembled WGS sequence"/>
</dbReference>
<keyword evidence="2" id="KW-1185">Reference proteome</keyword>
<proteinExistence type="predicted"/>
<name>A0AAD4S4X3_9MAGN</name>
<evidence type="ECO:0000313" key="2">
    <source>
        <dbReference type="Proteomes" id="UP001202328"/>
    </source>
</evidence>
<dbReference type="EMBL" id="JAJJMB010014227">
    <property type="protein sequence ID" value="KAI3861964.1"/>
    <property type="molecule type" value="Genomic_DNA"/>
</dbReference>
<dbReference type="AlphaFoldDB" id="A0AAD4S4X3"/>
<comment type="caution">
    <text evidence="1">The sequence shown here is derived from an EMBL/GenBank/DDBJ whole genome shotgun (WGS) entry which is preliminary data.</text>
</comment>
<evidence type="ECO:0000313" key="1">
    <source>
        <dbReference type="EMBL" id="KAI3861964.1"/>
    </source>
</evidence>
<sequence>MCRGSEGGYQTRYSDACGVLLKQSRRFNKLWGIRNGCGLYFRILNSLRKVTRDATMFPINAAPITAMQENQLRVNNVDYLHSALYDEEEGTRSFEARANYYDKILRICAFVAEPDAQCMHNAALEFERLAWLESNITKVNSCKLS</sequence>
<organism evidence="1 2">
    <name type="scientific">Papaver atlanticum</name>
    <dbReference type="NCBI Taxonomy" id="357466"/>
    <lineage>
        <taxon>Eukaryota</taxon>
        <taxon>Viridiplantae</taxon>
        <taxon>Streptophyta</taxon>
        <taxon>Embryophyta</taxon>
        <taxon>Tracheophyta</taxon>
        <taxon>Spermatophyta</taxon>
        <taxon>Magnoliopsida</taxon>
        <taxon>Ranunculales</taxon>
        <taxon>Papaveraceae</taxon>
        <taxon>Papaveroideae</taxon>
        <taxon>Papaver</taxon>
    </lineage>
</organism>
<reference evidence="1" key="1">
    <citation type="submission" date="2022-04" db="EMBL/GenBank/DDBJ databases">
        <title>A functionally conserved STORR gene fusion in Papaver species that diverged 16.8 million years ago.</title>
        <authorList>
            <person name="Catania T."/>
        </authorList>
    </citation>
    <scope>NUCLEOTIDE SEQUENCE</scope>
    <source>
        <strain evidence="1">S-188037</strain>
    </source>
</reference>